<keyword evidence="2" id="KW-0238">DNA-binding</keyword>
<dbReference type="GO" id="GO:0043565">
    <property type="term" value="F:sequence-specific DNA binding"/>
    <property type="evidence" value="ECO:0007669"/>
    <property type="project" value="InterPro"/>
</dbReference>
<evidence type="ECO:0000313" key="7">
    <source>
        <dbReference type="Proteomes" id="UP000470246"/>
    </source>
</evidence>
<feature type="region of interest" description="Disordered" evidence="4">
    <location>
        <begin position="292"/>
        <end position="313"/>
    </location>
</feature>
<dbReference type="EMBL" id="JAAGWF010000005">
    <property type="protein sequence ID" value="NEK57067.1"/>
    <property type="molecule type" value="Genomic_DNA"/>
</dbReference>
<dbReference type="InterPro" id="IPR009057">
    <property type="entry name" value="Homeodomain-like_sf"/>
</dbReference>
<dbReference type="InterPro" id="IPR018060">
    <property type="entry name" value="HTH_AraC"/>
</dbReference>
<dbReference type="InterPro" id="IPR050204">
    <property type="entry name" value="AraC_XylS_family_regulators"/>
</dbReference>
<dbReference type="InterPro" id="IPR018062">
    <property type="entry name" value="HTH_AraC-typ_CS"/>
</dbReference>
<evidence type="ECO:0000313" key="6">
    <source>
        <dbReference type="EMBL" id="NEK57067.1"/>
    </source>
</evidence>
<keyword evidence="3" id="KW-0804">Transcription</keyword>
<gene>
    <name evidence="6" type="ORF">GCU56_04165</name>
</gene>
<dbReference type="PANTHER" id="PTHR46796">
    <property type="entry name" value="HTH-TYPE TRANSCRIPTIONAL ACTIVATOR RHAS-RELATED"/>
    <property type="match status" value="1"/>
</dbReference>
<dbReference type="SMART" id="SM00342">
    <property type="entry name" value="HTH_ARAC"/>
    <property type="match status" value="1"/>
</dbReference>
<dbReference type="PANTHER" id="PTHR46796:SF6">
    <property type="entry name" value="ARAC SUBFAMILY"/>
    <property type="match status" value="1"/>
</dbReference>
<protein>
    <submittedName>
        <fullName evidence="6">Helix-turn-helix domain-containing protein</fullName>
    </submittedName>
</protein>
<dbReference type="RefSeq" id="WP_163480257.1">
    <property type="nucleotide sequence ID" value="NZ_JAAGWF010000005.1"/>
</dbReference>
<dbReference type="Pfam" id="PF12833">
    <property type="entry name" value="HTH_18"/>
    <property type="match status" value="1"/>
</dbReference>
<evidence type="ECO:0000256" key="1">
    <source>
        <dbReference type="ARBA" id="ARBA00023015"/>
    </source>
</evidence>
<dbReference type="AlphaFoldDB" id="A0A7K3VZK2"/>
<dbReference type="Proteomes" id="UP000470246">
    <property type="component" value="Unassembled WGS sequence"/>
</dbReference>
<dbReference type="PROSITE" id="PS00041">
    <property type="entry name" value="HTH_ARAC_FAMILY_1"/>
    <property type="match status" value="1"/>
</dbReference>
<dbReference type="Gene3D" id="1.10.10.60">
    <property type="entry name" value="Homeodomain-like"/>
    <property type="match status" value="1"/>
</dbReference>
<dbReference type="Pfam" id="PF14525">
    <property type="entry name" value="AraC_binding_2"/>
    <property type="match status" value="1"/>
</dbReference>
<dbReference type="SUPFAM" id="SSF46689">
    <property type="entry name" value="Homeodomain-like"/>
    <property type="match status" value="1"/>
</dbReference>
<sequence>MTLVAERWSPLDVPAADRDDAFREVVSATHLPWSLTPGEPLPGPTGLARYRIGDLTLVDCRCGPCSGSRGRSQLAATDDDVVGVLFVRSGSELIEVDGARVVVDAGAALLWRSDVPVRFSVPGRLHKWTLLVPSSRLPSPPPSGLLDPVAAGLLAALLGTTLASAGSLDGRLGRPVADAAVALLAGALAPPPDGDPAWSRVTAYVDAHLRDPSLTPAAIAAGAYLSVRSLYALFAERGSTPAGYVRHRRLAGARQELARRGTAATVAAVAHGWGFRDTATFGRGFRAEFGRTPDEVRRASSAGTARPPGSGPR</sequence>
<proteinExistence type="predicted"/>
<evidence type="ECO:0000256" key="2">
    <source>
        <dbReference type="ARBA" id="ARBA00023125"/>
    </source>
</evidence>
<comment type="caution">
    <text evidence="6">The sequence shown here is derived from an EMBL/GenBank/DDBJ whole genome shotgun (WGS) entry which is preliminary data.</text>
</comment>
<evidence type="ECO:0000256" key="3">
    <source>
        <dbReference type="ARBA" id="ARBA00023163"/>
    </source>
</evidence>
<keyword evidence="1" id="KW-0805">Transcription regulation</keyword>
<dbReference type="InterPro" id="IPR035418">
    <property type="entry name" value="AraC-bd_2"/>
</dbReference>
<evidence type="ECO:0000256" key="4">
    <source>
        <dbReference type="SAM" id="MobiDB-lite"/>
    </source>
</evidence>
<evidence type="ECO:0000259" key="5">
    <source>
        <dbReference type="PROSITE" id="PS01124"/>
    </source>
</evidence>
<name>A0A7K3VZK2_9ACTN</name>
<organism evidence="6 7">
    <name type="scientific">Geodermatophilus sabuli</name>
    <dbReference type="NCBI Taxonomy" id="1564158"/>
    <lineage>
        <taxon>Bacteria</taxon>
        <taxon>Bacillati</taxon>
        <taxon>Actinomycetota</taxon>
        <taxon>Actinomycetes</taxon>
        <taxon>Geodermatophilales</taxon>
        <taxon>Geodermatophilaceae</taxon>
        <taxon>Geodermatophilus</taxon>
    </lineage>
</organism>
<accession>A0A7K3VZK2</accession>
<feature type="domain" description="HTH araC/xylS-type" evidence="5">
    <location>
        <begin position="199"/>
        <end position="299"/>
    </location>
</feature>
<keyword evidence="7" id="KW-1185">Reference proteome</keyword>
<dbReference type="PROSITE" id="PS01124">
    <property type="entry name" value="HTH_ARAC_FAMILY_2"/>
    <property type="match status" value="1"/>
</dbReference>
<dbReference type="GO" id="GO:0003700">
    <property type="term" value="F:DNA-binding transcription factor activity"/>
    <property type="evidence" value="ECO:0007669"/>
    <property type="project" value="InterPro"/>
</dbReference>
<reference evidence="6 7" key="1">
    <citation type="submission" date="2020-02" db="EMBL/GenBank/DDBJ databases">
        <title>Geodermatophilus sabuli CPCC 205279 I12A-02694.</title>
        <authorList>
            <person name="Jiang Z."/>
        </authorList>
    </citation>
    <scope>NUCLEOTIDE SEQUENCE [LARGE SCALE GENOMIC DNA]</scope>
    <source>
        <strain evidence="6 7">I12A-02694</strain>
    </source>
</reference>